<organism evidence="3 4">
    <name type="scientific">SAR324 cluster bacterium</name>
    <dbReference type="NCBI Taxonomy" id="2024889"/>
    <lineage>
        <taxon>Bacteria</taxon>
        <taxon>Deltaproteobacteria</taxon>
        <taxon>SAR324 cluster</taxon>
    </lineage>
</organism>
<accession>A0A2D6YGI4</accession>
<dbReference type="PROSITE" id="PS50234">
    <property type="entry name" value="VWFA"/>
    <property type="match status" value="1"/>
</dbReference>
<dbReference type="CDD" id="cd01467">
    <property type="entry name" value="vWA_BatA_type"/>
    <property type="match status" value="1"/>
</dbReference>
<reference evidence="4" key="1">
    <citation type="submission" date="2017-09" db="EMBL/GenBank/DDBJ databases">
        <title>The Reconstruction of 2,631 Draft Metagenome-Assembled Genomes from the Global Oceans.</title>
        <authorList>
            <person name="Tully B.J."/>
            <person name="Graham E.D."/>
            <person name="Heidelberg J.F."/>
        </authorList>
    </citation>
    <scope>NUCLEOTIDE SEQUENCE [LARGE SCALE GENOMIC DNA]</scope>
</reference>
<dbReference type="AlphaFoldDB" id="A0A2D6YGI4"/>
<dbReference type="Proteomes" id="UP000226525">
    <property type="component" value="Unassembled WGS sequence"/>
</dbReference>
<proteinExistence type="predicted"/>
<evidence type="ECO:0000256" key="1">
    <source>
        <dbReference type="SAM" id="Phobius"/>
    </source>
</evidence>
<protein>
    <submittedName>
        <fullName evidence="3">VWA domain-containing protein</fullName>
    </submittedName>
</protein>
<sequence length="336" mass="37739">MLEFIWPWFALVWPLPLLIRWLWPATPVPPQALQVPFLERLQQLSDSSQASHFQTKQLAFLLALVCWTLLVGAATRPQWVGDPISLPLSGRSLMLAVDLSGSMKEEDLQLSGNPTNRLNVVKNVLQKFITRRDGDRLGLILFGEQAYLQTPLTFDRKTVQQMLMESEIGLAGERTAIGNAIGLGVKRLKGLKESERVLILLTDGANTAGDISPKQAARLAKQAGVRIYTIGVGADEMLVQTFFGTRRVNPSRDLDEKLLQTIASLTSGQYFRARSTEELAKIYQLLDELEPVEHDADVFRPLKPLYPWLLAAALLLSASWIPVKWWRQHSPKKLQL</sequence>
<keyword evidence="1" id="KW-1133">Transmembrane helix</keyword>
<feature type="transmembrane region" description="Helical" evidence="1">
    <location>
        <begin position="58"/>
        <end position="75"/>
    </location>
</feature>
<evidence type="ECO:0000259" key="2">
    <source>
        <dbReference type="PROSITE" id="PS50234"/>
    </source>
</evidence>
<dbReference type="SUPFAM" id="SSF53300">
    <property type="entry name" value="vWA-like"/>
    <property type="match status" value="1"/>
</dbReference>
<keyword evidence="1" id="KW-0812">Transmembrane</keyword>
<dbReference type="InterPro" id="IPR002035">
    <property type="entry name" value="VWF_A"/>
</dbReference>
<evidence type="ECO:0000313" key="3">
    <source>
        <dbReference type="EMBL" id="MAH62270.1"/>
    </source>
</evidence>
<dbReference type="EMBL" id="NZEX01000022">
    <property type="protein sequence ID" value="MAH62270.1"/>
    <property type="molecule type" value="Genomic_DNA"/>
</dbReference>
<dbReference type="PANTHER" id="PTHR22550:SF18">
    <property type="entry name" value="VWFA DOMAIN-CONTAINING PROTEIN"/>
    <property type="match status" value="1"/>
</dbReference>
<feature type="domain" description="VWFA" evidence="2">
    <location>
        <begin position="92"/>
        <end position="289"/>
    </location>
</feature>
<feature type="transmembrane region" description="Helical" evidence="1">
    <location>
        <begin position="6"/>
        <end position="23"/>
    </location>
</feature>
<evidence type="ECO:0000313" key="4">
    <source>
        <dbReference type="Proteomes" id="UP000226525"/>
    </source>
</evidence>
<dbReference type="PANTHER" id="PTHR22550">
    <property type="entry name" value="SPORE GERMINATION PROTEIN"/>
    <property type="match status" value="1"/>
</dbReference>
<dbReference type="InterPro" id="IPR036465">
    <property type="entry name" value="vWFA_dom_sf"/>
</dbReference>
<dbReference type="InterPro" id="IPR033881">
    <property type="entry name" value="vWA_BatA_type"/>
</dbReference>
<dbReference type="Gene3D" id="3.40.50.410">
    <property type="entry name" value="von Willebrand factor, type A domain"/>
    <property type="match status" value="1"/>
</dbReference>
<comment type="caution">
    <text evidence="3">The sequence shown here is derived from an EMBL/GenBank/DDBJ whole genome shotgun (WGS) entry which is preliminary data.</text>
</comment>
<name>A0A2D6YGI4_9DELT</name>
<dbReference type="SMART" id="SM00327">
    <property type="entry name" value="VWA"/>
    <property type="match status" value="1"/>
</dbReference>
<keyword evidence="1" id="KW-0472">Membrane</keyword>
<dbReference type="Pfam" id="PF00092">
    <property type="entry name" value="VWA"/>
    <property type="match status" value="1"/>
</dbReference>
<gene>
    <name evidence="3" type="ORF">CMN54_02220</name>
</gene>
<dbReference type="InterPro" id="IPR050768">
    <property type="entry name" value="UPF0353/GerABKA_families"/>
</dbReference>